<gene>
    <name evidence="1" type="ORF">GCM10022403_099000</name>
</gene>
<evidence type="ECO:0000313" key="2">
    <source>
        <dbReference type="Proteomes" id="UP001501009"/>
    </source>
</evidence>
<dbReference type="RefSeq" id="WP_275768314.1">
    <property type="nucleotide sequence ID" value="NZ_BAABDE010000052.1"/>
</dbReference>
<sequence>MLILERTPLVNAARAAGVTSLVCGSGPSPRPLLPEWRWLGWTLTEHIEHLDADPGPQAEPVQEGLFTA</sequence>
<evidence type="ECO:0000313" key="1">
    <source>
        <dbReference type="EMBL" id="GAA3851768.1"/>
    </source>
</evidence>
<comment type="caution">
    <text evidence="1">The sequence shown here is derived from an EMBL/GenBank/DDBJ whole genome shotgun (WGS) entry which is preliminary data.</text>
</comment>
<keyword evidence="2" id="KW-1185">Reference proteome</keyword>
<proteinExistence type="predicted"/>
<protein>
    <submittedName>
        <fullName evidence="1">Uncharacterized protein</fullName>
    </submittedName>
</protein>
<organism evidence="1 2">
    <name type="scientific">Streptomyces coacervatus</name>
    <dbReference type="NCBI Taxonomy" id="647381"/>
    <lineage>
        <taxon>Bacteria</taxon>
        <taxon>Bacillati</taxon>
        <taxon>Actinomycetota</taxon>
        <taxon>Actinomycetes</taxon>
        <taxon>Kitasatosporales</taxon>
        <taxon>Streptomycetaceae</taxon>
        <taxon>Streptomyces</taxon>
    </lineage>
</organism>
<dbReference type="EMBL" id="BAABDE010000052">
    <property type="protein sequence ID" value="GAA3851768.1"/>
    <property type="molecule type" value="Genomic_DNA"/>
</dbReference>
<name>A0ABP7JSW6_9ACTN</name>
<reference evidence="2" key="1">
    <citation type="journal article" date="2019" name="Int. J. Syst. Evol. Microbiol.">
        <title>The Global Catalogue of Microorganisms (GCM) 10K type strain sequencing project: providing services to taxonomists for standard genome sequencing and annotation.</title>
        <authorList>
            <consortium name="The Broad Institute Genomics Platform"/>
            <consortium name="The Broad Institute Genome Sequencing Center for Infectious Disease"/>
            <person name="Wu L."/>
            <person name="Ma J."/>
        </authorList>
    </citation>
    <scope>NUCLEOTIDE SEQUENCE [LARGE SCALE GENOMIC DNA]</scope>
    <source>
        <strain evidence="2">JCM 17138</strain>
    </source>
</reference>
<dbReference type="Proteomes" id="UP001501009">
    <property type="component" value="Unassembled WGS sequence"/>
</dbReference>
<accession>A0ABP7JSW6</accession>